<evidence type="ECO:0000256" key="1">
    <source>
        <dbReference type="SAM" id="Phobius"/>
    </source>
</evidence>
<evidence type="ECO:0000313" key="2">
    <source>
        <dbReference type="Ensembl" id="ENSMNEP00000000346.1"/>
    </source>
</evidence>
<feature type="transmembrane region" description="Helical" evidence="1">
    <location>
        <begin position="38"/>
        <end position="61"/>
    </location>
</feature>
<reference evidence="2" key="2">
    <citation type="submission" date="2025-09" db="UniProtKB">
        <authorList>
            <consortium name="Ensembl"/>
        </authorList>
    </citation>
    <scope>IDENTIFICATION</scope>
</reference>
<accession>A0A2K6AMG9</accession>
<reference evidence="2" key="1">
    <citation type="submission" date="2025-08" db="UniProtKB">
        <authorList>
            <consortium name="Ensembl"/>
        </authorList>
    </citation>
    <scope>IDENTIFICATION</scope>
</reference>
<keyword evidence="3" id="KW-1185">Reference proteome</keyword>
<dbReference type="OMA" id="MMEINLR"/>
<evidence type="ECO:0000313" key="3">
    <source>
        <dbReference type="Proteomes" id="UP000233120"/>
    </source>
</evidence>
<dbReference type="Bgee" id="ENSMNEG00000001649">
    <property type="expression patterns" value="Expressed in lung and 6 other cell types or tissues"/>
</dbReference>
<keyword evidence="1" id="KW-0812">Transmembrane</keyword>
<organism evidence="2 3">
    <name type="scientific">Macaca nemestrina</name>
    <name type="common">Pig-tailed macaque</name>
    <dbReference type="NCBI Taxonomy" id="9545"/>
    <lineage>
        <taxon>Eukaryota</taxon>
        <taxon>Metazoa</taxon>
        <taxon>Chordata</taxon>
        <taxon>Craniata</taxon>
        <taxon>Vertebrata</taxon>
        <taxon>Euteleostomi</taxon>
        <taxon>Mammalia</taxon>
        <taxon>Eutheria</taxon>
        <taxon>Euarchontoglires</taxon>
        <taxon>Primates</taxon>
        <taxon>Haplorrhini</taxon>
        <taxon>Catarrhini</taxon>
        <taxon>Cercopithecidae</taxon>
        <taxon>Cercopithecinae</taxon>
        <taxon>Macaca</taxon>
    </lineage>
</organism>
<sequence>MMEINLRLYLTTFPSNSIEDLTTIKILMQTTVHIRKKIFFFCLVIPFFKIFWVVVALFLTFHRTGCI</sequence>
<protein>
    <submittedName>
        <fullName evidence="2">Uncharacterized protein</fullName>
    </submittedName>
</protein>
<dbReference type="AlphaFoldDB" id="A0A2K6AMG9"/>
<name>A0A2K6AMG9_MACNE</name>
<dbReference type="GeneTree" id="ENSGT00910000147767"/>
<dbReference type="Proteomes" id="UP000233120">
    <property type="component" value="Unassembled WGS sequence"/>
</dbReference>
<keyword evidence="1" id="KW-0472">Membrane</keyword>
<proteinExistence type="predicted"/>
<keyword evidence="1" id="KW-1133">Transmembrane helix</keyword>
<dbReference type="Ensembl" id="ENSMNET00000001748.1">
    <property type="protein sequence ID" value="ENSMNEP00000000346.1"/>
    <property type="gene ID" value="ENSMNEG00000001649.1"/>
</dbReference>